<proteinExistence type="predicted"/>
<reference evidence="1 2" key="1">
    <citation type="submission" date="2019-03" db="EMBL/GenBank/DDBJ databases">
        <title>Diverse conjugative elements silence natural transformation in Legionella species.</title>
        <authorList>
            <person name="Durieux I."/>
            <person name="Ginevra C."/>
            <person name="Attaiech L."/>
            <person name="Picq K."/>
            <person name="Juan P.A."/>
            <person name="Jarraud S."/>
            <person name="Charpentier X."/>
        </authorList>
    </citation>
    <scope>NUCLEOTIDE SEQUENCE [LARGE SCALE GENOMIC DNA]</scope>
    <source>
        <strain evidence="1 2">HL-0427-4011</strain>
    </source>
</reference>
<gene>
    <name evidence="1" type="ORF">E3983_06025</name>
</gene>
<evidence type="ECO:0000313" key="1">
    <source>
        <dbReference type="EMBL" id="QBR83943.1"/>
    </source>
</evidence>
<dbReference type="EMBL" id="CP038254">
    <property type="protein sequence ID" value="QBR83943.1"/>
    <property type="molecule type" value="Genomic_DNA"/>
</dbReference>
<evidence type="ECO:0000313" key="2">
    <source>
        <dbReference type="Proteomes" id="UP000295517"/>
    </source>
</evidence>
<name>A0AAX1EFQ6_9GAMM</name>
<dbReference type="AlphaFoldDB" id="A0AAX1EFQ6"/>
<dbReference type="RefSeq" id="WP_135060235.1">
    <property type="nucleotide sequence ID" value="NZ_CP038254.1"/>
</dbReference>
<protein>
    <submittedName>
        <fullName evidence="1">Uncharacterized protein</fullName>
    </submittedName>
</protein>
<sequence>MAILKTSCDFFVLIMIHISLLNDLVQFTLSSDPNEREKEKKFLENALRQKRIFFTDTIGETQSLCDRYVHVSQFNSVDDIRDLFVPDLSSQGKKDYKKTPVFFKEPPVHYRFEEQPQAAEKHGRIHRVPADKLIENKITKLEKKV</sequence>
<accession>A0AAX1EFQ6</accession>
<organism evidence="1 2">
    <name type="scientific">Legionella israelensis</name>
    <dbReference type="NCBI Taxonomy" id="454"/>
    <lineage>
        <taxon>Bacteria</taxon>
        <taxon>Pseudomonadati</taxon>
        <taxon>Pseudomonadota</taxon>
        <taxon>Gammaproteobacteria</taxon>
        <taxon>Legionellales</taxon>
        <taxon>Legionellaceae</taxon>
        <taxon>Legionella</taxon>
    </lineage>
</organism>
<dbReference type="Proteomes" id="UP000295517">
    <property type="component" value="Chromosome"/>
</dbReference>